<gene>
    <name evidence="1" type="ORF">SAMN04488055_2493</name>
</gene>
<proteinExistence type="predicted"/>
<dbReference type="EMBL" id="FSRA01000001">
    <property type="protein sequence ID" value="SIO00562.1"/>
    <property type="molecule type" value="Genomic_DNA"/>
</dbReference>
<evidence type="ECO:0000313" key="1">
    <source>
        <dbReference type="EMBL" id="SIO00562.1"/>
    </source>
</evidence>
<dbReference type="Proteomes" id="UP000185003">
    <property type="component" value="Unassembled WGS sequence"/>
</dbReference>
<name>A0A1N6FZC8_9BACT</name>
<reference evidence="1 2" key="1">
    <citation type="submission" date="2016-11" db="EMBL/GenBank/DDBJ databases">
        <authorList>
            <person name="Jaros S."/>
            <person name="Januszkiewicz K."/>
            <person name="Wedrychowicz H."/>
        </authorList>
    </citation>
    <scope>NUCLEOTIDE SEQUENCE [LARGE SCALE GENOMIC DNA]</scope>
    <source>
        <strain evidence="1 2">DSM 24787</strain>
    </source>
</reference>
<sequence length="190" mass="20835">MANINENLLVRGARGNVGKQFVYRKHGNNTMIARMPRINENAVSTEQQLAKRELFASAAMYAQGAIQSAELKKEYQKKAPPGKTAYNMALRDFLKAPVVKKINTEKYNGTPGSTIIIHAKDDFRVAEVKVSIYLASTGDLLEEGNATLAPINREQWIYTASQANASMEPLRIVAAATDVPGNKAVLEVTL</sequence>
<evidence type="ECO:0000313" key="2">
    <source>
        <dbReference type="Proteomes" id="UP000185003"/>
    </source>
</evidence>
<dbReference type="OrthoDB" id="662803at2"/>
<organism evidence="1 2">
    <name type="scientific">Chitinophaga niabensis</name>
    <dbReference type="NCBI Taxonomy" id="536979"/>
    <lineage>
        <taxon>Bacteria</taxon>
        <taxon>Pseudomonadati</taxon>
        <taxon>Bacteroidota</taxon>
        <taxon>Chitinophagia</taxon>
        <taxon>Chitinophagales</taxon>
        <taxon>Chitinophagaceae</taxon>
        <taxon>Chitinophaga</taxon>
    </lineage>
</organism>
<keyword evidence="2" id="KW-1185">Reference proteome</keyword>
<accession>A0A1N6FZC8</accession>
<dbReference type="RefSeq" id="WP_074239552.1">
    <property type="nucleotide sequence ID" value="NZ_FSRA01000001.1"/>
</dbReference>
<protein>
    <submittedName>
        <fullName evidence="1">Uncharacterized protein</fullName>
    </submittedName>
</protein>
<dbReference type="AlphaFoldDB" id="A0A1N6FZC8"/>